<evidence type="ECO:0000313" key="6">
    <source>
        <dbReference type="Proteomes" id="UP000283374"/>
    </source>
</evidence>
<evidence type="ECO:0000256" key="3">
    <source>
        <dbReference type="SAM" id="SignalP"/>
    </source>
</evidence>
<evidence type="ECO:0000259" key="4">
    <source>
        <dbReference type="Pfam" id="PF13407"/>
    </source>
</evidence>
<name>A0A413RRV6_9CELL</name>
<feature type="domain" description="Periplasmic binding protein" evidence="4">
    <location>
        <begin position="33"/>
        <end position="310"/>
    </location>
</feature>
<dbReference type="InterPro" id="IPR050555">
    <property type="entry name" value="Bact_Solute-Bind_Prot2"/>
</dbReference>
<dbReference type="SUPFAM" id="SSF53822">
    <property type="entry name" value="Periplasmic binding protein-like I"/>
    <property type="match status" value="1"/>
</dbReference>
<dbReference type="EMBL" id="QWKP01000025">
    <property type="protein sequence ID" value="RHA44617.1"/>
    <property type="molecule type" value="Genomic_DNA"/>
</dbReference>
<organism evidence="5 6">
    <name type="scientific">Cellulomonas rhizosphaerae</name>
    <dbReference type="NCBI Taxonomy" id="2293719"/>
    <lineage>
        <taxon>Bacteria</taxon>
        <taxon>Bacillati</taxon>
        <taxon>Actinomycetota</taxon>
        <taxon>Actinomycetes</taxon>
        <taxon>Micrococcales</taxon>
        <taxon>Cellulomonadaceae</taxon>
        <taxon>Cellulomonas</taxon>
    </lineage>
</organism>
<dbReference type="OrthoDB" id="9773673at2"/>
<keyword evidence="2 3" id="KW-0732">Signal</keyword>
<dbReference type="CDD" id="cd19994">
    <property type="entry name" value="PBP1_ChvE"/>
    <property type="match status" value="1"/>
</dbReference>
<dbReference type="Proteomes" id="UP000283374">
    <property type="component" value="Unassembled WGS sequence"/>
</dbReference>
<dbReference type="GO" id="GO:0030288">
    <property type="term" value="C:outer membrane-bounded periplasmic space"/>
    <property type="evidence" value="ECO:0007669"/>
    <property type="project" value="TreeGrafter"/>
</dbReference>
<comment type="subcellular location">
    <subcellularLocation>
        <location evidence="1">Cell envelope</location>
    </subcellularLocation>
</comment>
<dbReference type="RefSeq" id="WP_118765563.1">
    <property type="nucleotide sequence ID" value="NZ_QWKP01000025.1"/>
</dbReference>
<evidence type="ECO:0000313" key="5">
    <source>
        <dbReference type="EMBL" id="RHA44617.1"/>
    </source>
</evidence>
<dbReference type="AlphaFoldDB" id="A0A413RRV6"/>
<dbReference type="PANTHER" id="PTHR30036">
    <property type="entry name" value="D-XYLOSE-BINDING PERIPLASMIC PROTEIN"/>
    <property type="match status" value="1"/>
</dbReference>
<comment type="caution">
    <text evidence="5">The sequence shown here is derived from an EMBL/GenBank/DDBJ whole genome shotgun (WGS) entry which is preliminary data.</text>
</comment>
<evidence type="ECO:0000256" key="1">
    <source>
        <dbReference type="ARBA" id="ARBA00004196"/>
    </source>
</evidence>
<dbReference type="InterPro" id="IPR028082">
    <property type="entry name" value="Peripla_BP_I"/>
</dbReference>
<protein>
    <submittedName>
        <fullName evidence="5">Sugar ABC transporter substrate-binding protein</fullName>
    </submittedName>
</protein>
<dbReference type="Gene3D" id="3.40.50.2300">
    <property type="match status" value="2"/>
</dbReference>
<dbReference type="InterPro" id="IPR025997">
    <property type="entry name" value="SBP_2_dom"/>
</dbReference>
<dbReference type="GO" id="GO:0030246">
    <property type="term" value="F:carbohydrate binding"/>
    <property type="evidence" value="ECO:0007669"/>
    <property type="project" value="TreeGrafter"/>
</dbReference>
<keyword evidence="6" id="KW-1185">Reference proteome</keyword>
<dbReference type="Pfam" id="PF13407">
    <property type="entry name" value="Peripla_BP_4"/>
    <property type="match status" value="1"/>
</dbReference>
<gene>
    <name evidence="5" type="ORF">D1825_00300</name>
</gene>
<sequence>MKMRVGAAALLFLVGVNGCSAQVAADSSGAPLVGIAMPTTEQTRWVADGDNLSAQFHSLGYRVDKRYAENDVAAQVAHVQDMVDEGADALVIGAVDGTALTAVLAKAHAAGIAVISYDRLIRESKDVDYYASFDNARVGVMQGTALLQGLGVIDATGKRTAQRGPFHVEVFAGSPDDNNATVFYDGAMSVLKPYLTDGTLVVASGEVAREDVAIEKWDPPTAGKRMDSLLGRYGKGPRLDGVLAPNDGIAQAVIGSAKTLGYVPVVTGQDAEIPAVRSVAAGEQYSTVYKDTRQLAEVTVAMVNALLEGDEPEVNDTTTYDNGVKVVPSYLLPPRAVTKDNYRRLLVDGGYYTAEEVG</sequence>
<reference evidence="5 6" key="1">
    <citation type="submission" date="2018-08" db="EMBL/GenBank/DDBJ databases">
        <title>Cellulomonas rhizosphaerae sp. nov., a novel actinomycete isolated from soil.</title>
        <authorList>
            <person name="Tian Y."/>
        </authorList>
    </citation>
    <scope>NUCLEOTIDE SEQUENCE [LARGE SCALE GENOMIC DNA]</scope>
    <source>
        <strain evidence="5 6">NEAU-TCZ24</strain>
    </source>
</reference>
<feature type="chain" id="PRO_5019469548" evidence="3">
    <location>
        <begin position="22"/>
        <end position="358"/>
    </location>
</feature>
<evidence type="ECO:0000256" key="2">
    <source>
        <dbReference type="ARBA" id="ARBA00022729"/>
    </source>
</evidence>
<proteinExistence type="predicted"/>
<feature type="signal peptide" evidence="3">
    <location>
        <begin position="1"/>
        <end position="21"/>
    </location>
</feature>
<dbReference type="PANTHER" id="PTHR30036:SF1">
    <property type="entry name" value="D-XYLOSE-BINDING PERIPLASMIC PROTEIN"/>
    <property type="match status" value="1"/>
</dbReference>
<accession>A0A413RRV6</accession>